<organism evidence="2 3">
    <name type="scientific">Vitis vinifera</name>
    <name type="common">Grape</name>
    <dbReference type="NCBI Taxonomy" id="29760"/>
    <lineage>
        <taxon>Eukaryota</taxon>
        <taxon>Viridiplantae</taxon>
        <taxon>Streptophyta</taxon>
        <taxon>Embryophyta</taxon>
        <taxon>Tracheophyta</taxon>
        <taxon>Spermatophyta</taxon>
        <taxon>Magnoliopsida</taxon>
        <taxon>eudicotyledons</taxon>
        <taxon>Gunneridae</taxon>
        <taxon>Pentapetalae</taxon>
        <taxon>rosids</taxon>
        <taxon>Vitales</taxon>
        <taxon>Vitaceae</taxon>
        <taxon>Viteae</taxon>
        <taxon>Vitis</taxon>
    </lineage>
</organism>
<feature type="domain" description="Reverse transcriptase Ty1/copia-type" evidence="1">
    <location>
        <begin position="20"/>
        <end position="214"/>
    </location>
</feature>
<dbReference type="AlphaFoldDB" id="A0A438IMF6"/>
<dbReference type="PANTHER" id="PTHR43383:SF2">
    <property type="entry name" value="AMIDOHYDROLASE 2 FAMILY PROTEIN"/>
    <property type="match status" value="1"/>
</dbReference>
<reference evidence="2 3" key="1">
    <citation type="journal article" date="2018" name="PLoS Genet.">
        <title>Population sequencing reveals clonal diversity and ancestral inbreeding in the grapevine cultivar Chardonnay.</title>
        <authorList>
            <person name="Roach M.J."/>
            <person name="Johnson D.L."/>
            <person name="Bohlmann J."/>
            <person name="van Vuuren H.J."/>
            <person name="Jones S.J."/>
            <person name="Pretorius I.S."/>
            <person name="Schmidt S.A."/>
            <person name="Borneman A.R."/>
        </authorList>
    </citation>
    <scope>NUCLEOTIDE SEQUENCE [LARGE SCALE GENOMIC DNA]</scope>
    <source>
        <strain evidence="3">cv. Chardonnay</strain>
        <tissue evidence="2">Leaf</tissue>
    </source>
</reference>
<proteinExistence type="predicted"/>
<evidence type="ECO:0000259" key="1">
    <source>
        <dbReference type="Pfam" id="PF07727"/>
    </source>
</evidence>
<evidence type="ECO:0000313" key="2">
    <source>
        <dbReference type="EMBL" id="RVW97897.1"/>
    </source>
</evidence>
<accession>A0A438IMF6</accession>
<comment type="caution">
    <text evidence="2">The sequence shown here is derived from an EMBL/GenBank/DDBJ whole genome shotgun (WGS) entry which is preliminary data.</text>
</comment>
<dbReference type="InterPro" id="IPR043502">
    <property type="entry name" value="DNA/RNA_pol_sf"/>
</dbReference>
<gene>
    <name evidence="2" type="primary">POLX_3934</name>
    <name evidence="2" type="ORF">CK203_021357</name>
</gene>
<dbReference type="SUPFAM" id="SSF56672">
    <property type="entry name" value="DNA/RNA polymerases"/>
    <property type="match status" value="1"/>
</dbReference>
<sequence length="304" mass="34499">MKDPRWVQAMKEEMEALLKNKTWILVNLPKGQKTVGCKWVFSIKYKVDGTIERYKARLVAKGFTQTYGVDYQETFSPVAKLNTVRVLLSLAANLDWPLHQFDVKNAFLHGDLEEDIYMDISGYVANTEGNIVCKLQRTLYGLKQSPRAWFGRFSTAMKKYGFQQSNSDHTLFLKHRQGKLTALIVYVDDMIITGDDSEEIARLQEQLALNFEIFEVLPGKGLMFSKNDHLRVEGYTDADWAGNIMDRKSTSGYFTFVGGNLVTWRSKKQKVVALSSAEAEFRGMAKGLSIDISIIPFSMIGLST</sequence>
<dbReference type="Proteomes" id="UP000288805">
    <property type="component" value="Unassembled WGS sequence"/>
</dbReference>
<dbReference type="Pfam" id="PF07727">
    <property type="entry name" value="RVT_2"/>
    <property type="match status" value="1"/>
</dbReference>
<dbReference type="PANTHER" id="PTHR43383">
    <property type="entry name" value="NODULIN 6"/>
    <property type="match status" value="1"/>
</dbReference>
<evidence type="ECO:0000313" key="3">
    <source>
        <dbReference type="Proteomes" id="UP000288805"/>
    </source>
</evidence>
<dbReference type="EMBL" id="QGNW01000097">
    <property type="protein sequence ID" value="RVW97897.1"/>
    <property type="molecule type" value="Genomic_DNA"/>
</dbReference>
<dbReference type="InterPro" id="IPR013103">
    <property type="entry name" value="RVT_2"/>
</dbReference>
<dbReference type="CDD" id="cd09272">
    <property type="entry name" value="RNase_HI_RT_Ty1"/>
    <property type="match status" value="1"/>
</dbReference>
<protein>
    <submittedName>
        <fullName evidence="2">Retrovirus-related Pol polyprotein from transposon TNT 1-94</fullName>
    </submittedName>
</protein>
<name>A0A438IMF6_VITVI</name>